<dbReference type="EC" id="3.4.16.4" evidence="3"/>
<name>A0A7W4V0U2_9MICO</name>
<dbReference type="AlphaFoldDB" id="A0A7W4V0U2"/>
<comment type="caution">
    <text evidence="3">The sequence shown here is derived from an EMBL/GenBank/DDBJ whole genome shotgun (WGS) entry which is preliminary data.</text>
</comment>
<dbReference type="Gene3D" id="3.40.710.10">
    <property type="entry name" value="DD-peptidase/beta-lactamase superfamily"/>
    <property type="match status" value="1"/>
</dbReference>
<evidence type="ECO:0000256" key="1">
    <source>
        <dbReference type="SAM" id="SignalP"/>
    </source>
</evidence>
<dbReference type="PROSITE" id="PS51257">
    <property type="entry name" value="PROKAR_LIPOPROTEIN"/>
    <property type="match status" value="1"/>
</dbReference>
<evidence type="ECO:0000259" key="2">
    <source>
        <dbReference type="Pfam" id="PF00144"/>
    </source>
</evidence>
<protein>
    <submittedName>
        <fullName evidence="3">D-alanyl-D-alanine carboxypeptidase</fullName>
        <ecNumber evidence="3">3.4.16.4</ecNumber>
    </submittedName>
</protein>
<feature type="signal peptide" evidence="1">
    <location>
        <begin position="1"/>
        <end position="21"/>
    </location>
</feature>
<dbReference type="SUPFAM" id="SSF56601">
    <property type="entry name" value="beta-lactamase/transpeptidase-like"/>
    <property type="match status" value="1"/>
</dbReference>
<sequence>MRTRRLILAAILTGLAVLVTACSTGQANNAPDASSEEGVREETASRFAELLNENGVPGGVLVVRQGGTEQAYPVGVANESGAAVTDDTLFAYRSVTKSFVVTALLQLADEGVVDLDAPSTSQFDGMNPAVTPRQLAVMRSGVPNYSAQPELLSLIQENPERRWDDSELLSLVAGVPESFAPGTSYQYSNTNTVLIGQIIEAATGSAWSQVVKDRILTPLGLDSVVYPDNDTSITNIASPYAVDSDGAEALPVVQASAFSAAGGLYGTASDLAAWAEALGTGSVLSAAVQQERLESFSSTSADEASPYYEEYGLGIGKIGDWVGHTGNGLGYQSLAMYNTTTGMSIAICLNASGEDGDLPAHILEALEDDITTQ</sequence>
<dbReference type="InterPro" id="IPR012338">
    <property type="entry name" value="Beta-lactam/transpept-like"/>
</dbReference>
<reference evidence="3 4" key="1">
    <citation type="submission" date="2020-08" db="EMBL/GenBank/DDBJ databases">
        <title>Sequencing the genomes of 1000 actinobacteria strains.</title>
        <authorList>
            <person name="Klenk H.-P."/>
        </authorList>
    </citation>
    <scope>NUCLEOTIDE SEQUENCE [LARGE SCALE GENOMIC DNA]</scope>
    <source>
        <strain evidence="3 4">DSM 27099</strain>
    </source>
</reference>
<keyword evidence="3" id="KW-0378">Hydrolase</keyword>
<dbReference type="GO" id="GO:0009002">
    <property type="term" value="F:serine-type D-Ala-D-Ala carboxypeptidase activity"/>
    <property type="evidence" value="ECO:0007669"/>
    <property type="project" value="UniProtKB-EC"/>
</dbReference>
<keyword evidence="4" id="KW-1185">Reference proteome</keyword>
<dbReference type="PANTHER" id="PTHR46825">
    <property type="entry name" value="D-ALANYL-D-ALANINE-CARBOXYPEPTIDASE/ENDOPEPTIDASE AMPH"/>
    <property type="match status" value="1"/>
</dbReference>
<feature type="domain" description="Beta-lactamase-related" evidence="2">
    <location>
        <begin position="45"/>
        <end position="359"/>
    </location>
</feature>
<organism evidence="3 4">
    <name type="scientific">Microbacterium endophyticum</name>
    <dbReference type="NCBI Taxonomy" id="1526412"/>
    <lineage>
        <taxon>Bacteria</taxon>
        <taxon>Bacillati</taxon>
        <taxon>Actinomycetota</taxon>
        <taxon>Actinomycetes</taxon>
        <taxon>Micrococcales</taxon>
        <taxon>Microbacteriaceae</taxon>
        <taxon>Microbacterium</taxon>
    </lineage>
</organism>
<feature type="chain" id="PRO_5039658544" evidence="1">
    <location>
        <begin position="22"/>
        <end position="373"/>
    </location>
</feature>
<keyword evidence="3" id="KW-0645">Protease</keyword>
<evidence type="ECO:0000313" key="4">
    <source>
        <dbReference type="Proteomes" id="UP000529310"/>
    </source>
</evidence>
<keyword evidence="3" id="KW-0121">Carboxypeptidase</keyword>
<proteinExistence type="predicted"/>
<dbReference type="RefSeq" id="WP_165142369.1">
    <property type="nucleotide sequence ID" value="NZ_CP049255.1"/>
</dbReference>
<gene>
    <name evidence="3" type="ORF">FHX49_000333</name>
</gene>
<dbReference type="EMBL" id="JACHWQ010000001">
    <property type="protein sequence ID" value="MBB2974792.1"/>
    <property type="molecule type" value="Genomic_DNA"/>
</dbReference>
<accession>A0A7W4V0U2</accession>
<dbReference type="InterPro" id="IPR050491">
    <property type="entry name" value="AmpC-like"/>
</dbReference>
<dbReference type="PANTHER" id="PTHR46825:SF7">
    <property type="entry name" value="D-ALANYL-D-ALANINE CARBOXYPEPTIDASE"/>
    <property type="match status" value="1"/>
</dbReference>
<dbReference type="InterPro" id="IPR001466">
    <property type="entry name" value="Beta-lactam-related"/>
</dbReference>
<keyword evidence="1" id="KW-0732">Signal</keyword>
<evidence type="ECO:0000313" key="3">
    <source>
        <dbReference type="EMBL" id="MBB2974792.1"/>
    </source>
</evidence>
<dbReference type="Pfam" id="PF00144">
    <property type="entry name" value="Beta-lactamase"/>
    <property type="match status" value="1"/>
</dbReference>
<dbReference type="Proteomes" id="UP000529310">
    <property type="component" value="Unassembled WGS sequence"/>
</dbReference>